<dbReference type="Gene3D" id="3.10.450.50">
    <property type="match status" value="1"/>
</dbReference>
<dbReference type="EMBL" id="FRBX01000001">
    <property type="protein sequence ID" value="SHL62701.1"/>
    <property type="molecule type" value="Genomic_DNA"/>
</dbReference>
<dbReference type="InterPro" id="IPR032710">
    <property type="entry name" value="NTF2-like_dom_sf"/>
</dbReference>
<dbReference type="EMBL" id="MUHB01000012">
    <property type="protein sequence ID" value="OXB03681.1"/>
    <property type="molecule type" value="Genomic_DNA"/>
</dbReference>
<dbReference type="Proteomes" id="UP000184216">
    <property type="component" value="Unassembled WGS sequence"/>
</dbReference>
<keyword evidence="3" id="KW-1185">Reference proteome</keyword>
<organism evidence="1 4">
    <name type="scientific">Flavobacterium pectinovorum</name>
    <dbReference type="NCBI Taxonomy" id="29533"/>
    <lineage>
        <taxon>Bacteria</taxon>
        <taxon>Pseudomonadati</taxon>
        <taxon>Bacteroidota</taxon>
        <taxon>Flavobacteriia</taxon>
        <taxon>Flavobacteriales</taxon>
        <taxon>Flavobacteriaceae</taxon>
        <taxon>Flavobacterium</taxon>
    </lineage>
</organism>
<evidence type="ECO:0000313" key="2">
    <source>
        <dbReference type="EMBL" id="SHL62701.1"/>
    </source>
</evidence>
<dbReference type="SUPFAM" id="SSF54427">
    <property type="entry name" value="NTF2-like"/>
    <property type="match status" value="1"/>
</dbReference>
<comment type="caution">
    <text evidence="1">The sequence shown here is derived from an EMBL/GenBank/DDBJ whole genome shotgun (WGS) entry which is preliminary data.</text>
</comment>
<dbReference type="Proteomes" id="UP000198431">
    <property type="component" value="Unassembled WGS sequence"/>
</dbReference>
<evidence type="ECO:0000313" key="1">
    <source>
        <dbReference type="EMBL" id="OXB03681.1"/>
    </source>
</evidence>
<name>A0AB36NZF7_9FLAO</name>
<sequence>MPKPETIEQFIAMVESNEHDKAIEKFYTIDASMQENQSEPRVGRDNLVANEKNTLQKVKSLVSKCIRPYFMNGDQVVIRWYFRFEWKNGTISEIEEIAYQNWQEELIKSEKFFYDPKQFTSM</sequence>
<dbReference type="AlphaFoldDB" id="A0AB36NZF7"/>
<proteinExistence type="predicted"/>
<reference evidence="1 4" key="1">
    <citation type="submission" date="2016-11" db="EMBL/GenBank/DDBJ databases">
        <title>Whole genomes of Flavobacteriaceae.</title>
        <authorList>
            <person name="Stine C."/>
            <person name="Li C."/>
            <person name="Tadesse D."/>
        </authorList>
    </citation>
    <scope>NUCLEOTIDE SEQUENCE [LARGE SCALE GENOMIC DNA]</scope>
    <source>
        <strain evidence="1 4">ATCC 19366</strain>
    </source>
</reference>
<reference evidence="2 3" key="2">
    <citation type="submission" date="2016-11" db="EMBL/GenBank/DDBJ databases">
        <authorList>
            <person name="Varghese N."/>
            <person name="Submissions S."/>
        </authorList>
    </citation>
    <scope>NUCLEOTIDE SEQUENCE [LARGE SCALE GENOMIC DNA]</scope>
    <source>
        <strain evidence="2 3">DSM 6368</strain>
    </source>
</reference>
<gene>
    <name evidence="1" type="ORF">B0A72_14340</name>
    <name evidence="2" type="ORF">SAMN05444387_1096</name>
</gene>
<dbReference type="RefSeq" id="WP_073394035.1">
    <property type="nucleotide sequence ID" value="NZ_FRBX01000001.1"/>
</dbReference>
<accession>A0AB36NZF7</accession>
<protein>
    <submittedName>
        <fullName evidence="1">Polyketide cyclase</fullName>
    </submittedName>
</protein>
<evidence type="ECO:0000313" key="3">
    <source>
        <dbReference type="Proteomes" id="UP000184216"/>
    </source>
</evidence>
<evidence type="ECO:0000313" key="4">
    <source>
        <dbReference type="Proteomes" id="UP000198431"/>
    </source>
</evidence>